<evidence type="ECO:0000313" key="2">
    <source>
        <dbReference type="EMBL" id="CAA9542172.1"/>
    </source>
</evidence>
<evidence type="ECO:0000256" key="1">
    <source>
        <dbReference type="ARBA" id="ARBA00022801"/>
    </source>
</evidence>
<name>A0A6J4U9E5_9BACT</name>
<dbReference type="InterPro" id="IPR050563">
    <property type="entry name" value="4-hydroxybenzoyl-CoA_TE"/>
</dbReference>
<evidence type="ECO:0008006" key="3">
    <source>
        <dbReference type="Google" id="ProtNLM"/>
    </source>
</evidence>
<gene>
    <name evidence="2" type="ORF">AVDCRST_MAG87-173</name>
</gene>
<proteinExistence type="predicted"/>
<dbReference type="GO" id="GO:0047617">
    <property type="term" value="F:fatty acyl-CoA hydrolase activity"/>
    <property type="evidence" value="ECO:0007669"/>
    <property type="project" value="TreeGrafter"/>
</dbReference>
<dbReference type="PANTHER" id="PTHR31793">
    <property type="entry name" value="4-HYDROXYBENZOYL-COA THIOESTERASE FAMILY MEMBER"/>
    <property type="match status" value="1"/>
</dbReference>
<dbReference type="Pfam" id="PF13279">
    <property type="entry name" value="4HBT_2"/>
    <property type="match status" value="1"/>
</dbReference>
<dbReference type="Gene3D" id="3.10.129.10">
    <property type="entry name" value="Hotdog Thioesterase"/>
    <property type="match status" value="1"/>
</dbReference>
<dbReference type="SUPFAM" id="SSF54637">
    <property type="entry name" value="Thioesterase/thiol ester dehydrase-isomerase"/>
    <property type="match status" value="1"/>
</dbReference>
<protein>
    <recommendedName>
        <fullName evidence="3">Thioesterase domain-containing protein</fullName>
    </recommendedName>
</protein>
<sequence>MRQPRSGFKAHVRVRFHECDPYGHVNNAVYLGYLEQVAIDHAAAAGWSSARLRAEVGAVFVARRHEIEFLLPSFENDMLEVVTWARDISGARAWRGYHIRRMDGDIHSMPANRMIEPAEIESPPRGQLVLRASSEWVLANVERGRPVRIPVHLGDAFLIPAEGE</sequence>
<dbReference type="EMBL" id="CADCWJ010000049">
    <property type="protein sequence ID" value="CAA9542172.1"/>
    <property type="molecule type" value="Genomic_DNA"/>
</dbReference>
<accession>A0A6J4U9E5</accession>
<dbReference type="AlphaFoldDB" id="A0A6J4U9E5"/>
<dbReference type="PANTHER" id="PTHR31793:SF37">
    <property type="entry name" value="ACYL-COA THIOESTER HYDROLASE YBGC"/>
    <property type="match status" value="1"/>
</dbReference>
<reference evidence="2" key="1">
    <citation type="submission" date="2020-02" db="EMBL/GenBank/DDBJ databases">
        <authorList>
            <person name="Meier V. D."/>
        </authorList>
    </citation>
    <scope>NUCLEOTIDE SEQUENCE</scope>
    <source>
        <strain evidence="2">AVDCRST_MAG87</strain>
    </source>
</reference>
<dbReference type="InterPro" id="IPR029069">
    <property type="entry name" value="HotDog_dom_sf"/>
</dbReference>
<dbReference type="CDD" id="cd00586">
    <property type="entry name" value="4HBT"/>
    <property type="match status" value="1"/>
</dbReference>
<organism evidence="2">
    <name type="scientific">uncultured Thermomicrobiales bacterium</name>
    <dbReference type="NCBI Taxonomy" id="1645740"/>
    <lineage>
        <taxon>Bacteria</taxon>
        <taxon>Pseudomonadati</taxon>
        <taxon>Thermomicrobiota</taxon>
        <taxon>Thermomicrobia</taxon>
        <taxon>Thermomicrobiales</taxon>
        <taxon>environmental samples</taxon>
    </lineage>
</organism>
<keyword evidence="1" id="KW-0378">Hydrolase</keyword>